<dbReference type="PANTHER" id="PTHR43747:SF5">
    <property type="entry name" value="FAD-BINDING DOMAIN-CONTAINING PROTEIN"/>
    <property type="match status" value="1"/>
</dbReference>
<name>A0ABZ2LMR4_9BACT</name>
<dbReference type="PANTHER" id="PTHR43747">
    <property type="entry name" value="FAD-BINDING PROTEIN"/>
    <property type="match status" value="1"/>
</dbReference>
<dbReference type="SUPFAM" id="SSF51905">
    <property type="entry name" value="FAD/NAD(P)-binding domain"/>
    <property type="match status" value="1"/>
</dbReference>
<organism evidence="2 3">
    <name type="scientific">Pendulispora albinea</name>
    <dbReference type="NCBI Taxonomy" id="2741071"/>
    <lineage>
        <taxon>Bacteria</taxon>
        <taxon>Pseudomonadati</taxon>
        <taxon>Myxococcota</taxon>
        <taxon>Myxococcia</taxon>
        <taxon>Myxococcales</taxon>
        <taxon>Sorangiineae</taxon>
        <taxon>Pendulisporaceae</taxon>
        <taxon>Pendulispora</taxon>
    </lineage>
</organism>
<dbReference type="RefSeq" id="WP_394821814.1">
    <property type="nucleotide sequence ID" value="NZ_CP089984.1"/>
</dbReference>
<keyword evidence="3" id="KW-1185">Reference proteome</keyword>
<sequence length="608" mass="70270">MSKPWNKECDVLIIGGGLAGGTLARQLRLEQPELSIIQLDRKVDFDWWVGEATVEVFDDYAIRILKLGPYLWKKHILKHGLRFWFDNEERSLPLEEMSEWGRARYTSVNTAFQLDRASFDRDILQMNRDMGVECHQGARVLSGQSDDLPHIVIDRDEGHMVDTTVGTIRCKWLVDAGGRSSPLAQQLHLLHEGDGPWLRQRPGPTGSYWGRFKNSKSIDDFGNDAWRRKVGYTLRNLSTNHFMYPEYWIWHIPLTEDITSIGVSFDHDKIPLKMKSAQDLVAFFHQHRALRDILAGSECLDFMGLKYLRRACKQVYSTDRWFLTGMSGSFVDPLFSTTSASISVSNRFIAEMIRADREGDTVTFARRVRHCNDFMLTLYQVLTAGIIFDRFGSFDACAGWISQRFHNYWNYEMVNQLDDFKRYFRRIDAHDEHCGCSIARSIENHYGSSLIGVTDRLTDEFIALLRKRDLYFARNKGYFFEGSARQSLIDNAYRFTNDDRQRRLEQQVETMKSYEGCYRYFLRRACDIEGISWDEGTFESFFARDTGSGQTLADGLRAMCNPKSPSSALPAHLPTRYVHWTPKGPIDAYAREHHRATNQFIGPDGADV</sequence>
<evidence type="ECO:0000256" key="1">
    <source>
        <dbReference type="ARBA" id="ARBA00023002"/>
    </source>
</evidence>
<protein>
    <submittedName>
        <fullName evidence="2">Uncharacterized protein</fullName>
    </submittedName>
</protein>
<dbReference type="InterPro" id="IPR050816">
    <property type="entry name" value="Flavin-dep_Halogenase_NPB"/>
</dbReference>
<gene>
    <name evidence="2" type="ORF">LZC94_30635</name>
</gene>
<dbReference type="InterPro" id="IPR036188">
    <property type="entry name" value="FAD/NAD-bd_sf"/>
</dbReference>
<evidence type="ECO:0000313" key="3">
    <source>
        <dbReference type="Proteomes" id="UP001370348"/>
    </source>
</evidence>
<accession>A0ABZ2LMR4</accession>
<proteinExistence type="predicted"/>
<evidence type="ECO:0000313" key="2">
    <source>
        <dbReference type="EMBL" id="WXB12198.1"/>
    </source>
</evidence>
<reference evidence="2 3" key="1">
    <citation type="submission" date="2021-12" db="EMBL/GenBank/DDBJ databases">
        <title>Discovery of the Pendulisporaceae a myxobacterial family with distinct sporulation behavior and unique specialized metabolism.</title>
        <authorList>
            <person name="Garcia R."/>
            <person name="Popoff A."/>
            <person name="Bader C.D."/>
            <person name="Loehr J."/>
            <person name="Walesch S."/>
            <person name="Walt C."/>
            <person name="Boldt J."/>
            <person name="Bunk B."/>
            <person name="Haeckl F.J.F.P.J."/>
            <person name="Gunesch A.P."/>
            <person name="Birkelbach J."/>
            <person name="Nuebel U."/>
            <person name="Pietschmann T."/>
            <person name="Bach T."/>
            <person name="Mueller R."/>
        </authorList>
    </citation>
    <scope>NUCLEOTIDE SEQUENCE [LARGE SCALE GENOMIC DNA]</scope>
    <source>
        <strain evidence="2 3">MSr11954</strain>
    </source>
</reference>
<dbReference type="Proteomes" id="UP001370348">
    <property type="component" value="Chromosome"/>
</dbReference>
<dbReference type="Gene3D" id="3.50.50.60">
    <property type="entry name" value="FAD/NAD(P)-binding domain"/>
    <property type="match status" value="1"/>
</dbReference>
<keyword evidence="1" id="KW-0560">Oxidoreductase</keyword>
<dbReference type="EMBL" id="CP089984">
    <property type="protein sequence ID" value="WXB12198.1"/>
    <property type="molecule type" value="Genomic_DNA"/>
</dbReference>